<organism evidence="7 8">
    <name type="scientific">Gracilinema caldarium (strain ATCC 51460 / DSM 7334 / H1)</name>
    <name type="common">Treponema caldarium</name>
    <dbReference type="NCBI Taxonomy" id="744872"/>
    <lineage>
        <taxon>Bacteria</taxon>
        <taxon>Pseudomonadati</taxon>
        <taxon>Spirochaetota</taxon>
        <taxon>Spirochaetia</taxon>
        <taxon>Spirochaetales</taxon>
        <taxon>Breznakiellaceae</taxon>
        <taxon>Gracilinema</taxon>
    </lineage>
</organism>
<dbReference type="EMBL" id="CP002868">
    <property type="protein sequence ID" value="AEJ20371.1"/>
    <property type="molecule type" value="Genomic_DNA"/>
</dbReference>
<proteinExistence type="inferred from homology"/>
<dbReference type="EC" id="2.7.1.4" evidence="7"/>
<keyword evidence="4" id="KW-0418">Kinase</keyword>
<dbReference type="KEGG" id="scd:Spica_2257"/>
<dbReference type="AlphaFoldDB" id="F8F345"/>
<protein>
    <submittedName>
        <fullName evidence="7">Fructokinase</fullName>
        <ecNumber evidence="7">2.7.1.4</ecNumber>
    </submittedName>
</protein>
<dbReference type="InterPro" id="IPR011611">
    <property type="entry name" value="PfkB_dom"/>
</dbReference>
<comment type="similarity">
    <text evidence="1">Belongs to the carbohydrate kinase PfkB family.</text>
</comment>
<dbReference type="OrthoDB" id="9813569at2"/>
<dbReference type="Proteomes" id="UP000000503">
    <property type="component" value="Chromosome"/>
</dbReference>
<dbReference type="SUPFAM" id="SSF53613">
    <property type="entry name" value="Ribokinase-like"/>
    <property type="match status" value="1"/>
</dbReference>
<dbReference type="STRING" id="744872.Spica_2257"/>
<evidence type="ECO:0000313" key="7">
    <source>
        <dbReference type="EMBL" id="AEJ20371.1"/>
    </source>
</evidence>
<reference evidence="8" key="1">
    <citation type="journal article" date="2013" name="Stand. Genomic Sci.">
        <title>Genome sequence of the thermophilic fresh-water bacterium Spirochaeta caldaria type strain (H1(T)), reclassification of Spirochaeta caldaria, Spirochaeta stenostrepta, and Spirochaeta zuelzerae in the genus Treponema as Treponema caldaria comb. nov., Treponema stenostrepta comb. nov., and Treponema zuelzerae comb. nov., and emendation of the genus Treponema.</title>
        <authorList>
            <person name="Abt B."/>
            <person name="Goker M."/>
            <person name="Scheuner C."/>
            <person name="Han C."/>
            <person name="Lu M."/>
            <person name="Misra M."/>
            <person name="Lapidus A."/>
            <person name="Nolan M."/>
            <person name="Lucas S."/>
            <person name="Hammon N."/>
            <person name="Deshpande S."/>
            <person name="Cheng J.F."/>
            <person name="Tapia R."/>
            <person name="Goodwin L.A."/>
            <person name="Pitluck S."/>
            <person name="Liolios K."/>
            <person name="Pagani I."/>
            <person name="Ivanova N."/>
            <person name="Mavromatis K."/>
            <person name="Mikhailova N."/>
            <person name="Huntemann M."/>
            <person name="Pati A."/>
            <person name="Chen A."/>
            <person name="Palaniappan K."/>
            <person name="Land M."/>
            <person name="Hauser L."/>
            <person name="Jeffries C.D."/>
            <person name="Rohde M."/>
            <person name="Spring S."/>
            <person name="Gronow S."/>
            <person name="Detter J.C."/>
            <person name="Bristow J."/>
            <person name="Eisen J.A."/>
            <person name="Markowitz V."/>
            <person name="Hugenholtz P."/>
            <person name="Kyrpides N.C."/>
            <person name="Woyke T."/>
            <person name="Klenk H.P."/>
        </authorList>
    </citation>
    <scope>NUCLEOTIDE SEQUENCE</scope>
    <source>
        <strain evidence="8">ATCC 51460 / DSM 7334 / H1</strain>
    </source>
</reference>
<dbReference type="GO" id="GO:0005524">
    <property type="term" value="F:ATP binding"/>
    <property type="evidence" value="ECO:0007669"/>
    <property type="project" value="UniProtKB-KW"/>
</dbReference>
<dbReference type="HOGENOM" id="CLU_027634_6_2_12"/>
<dbReference type="RefSeq" id="WP_013969652.1">
    <property type="nucleotide sequence ID" value="NC_015732.1"/>
</dbReference>
<name>F8F345_GRAC1</name>
<dbReference type="InterPro" id="IPR050306">
    <property type="entry name" value="PfkB_Carbo_kinase"/>
</dbReference>
<dbReference type="PANTHER" id="PTHR43085:SF1">
    <property type="entry name" value="PSEUDOURIDINE KINASE-RELATED"/>
    <property type="match status" value="1"/>
</dbReference>
<dbReference type="InterPro" id="IPR002173">
    <property type="entry name" value="Carboh/pur_kinase_PfkB_CS"/>
</dbReference>
<accession>F8F345</accession>
<sequence>MIICCGEALIDMVPYTTSDDIDTYRPLPGGSPYNTAIAIGRLGAPVSFMGRLSSDFFGTMLVDRLRANNVETNLIVRSTQNSTLAFVKIEAGKEPQYAFYTEGTADRSFSVEDLPKTLPQDLHGILFGSISMTMEPVASTIETFIQSQSRRNDASAPVISLDPNVRPVMIHDRARYVQRLESWIASATIVKISGADLEYVYPSLSREAALEKVLSLGPTLVVTTLGADGALAIGRRSDGSRFSATAPVVPVKVADTIGAGDTFHGALLSWLELKGKLNRLALSKISEADLHEALFFANKAASLVCTKHGAEPPTMAEMEALQT</sequence>
<keyword evidence="8" id="KW-1185">Reference proteome</keyword>
<feature type="domain" description="Carbohydrate kinase PfkB" evidence="6">
    <location>
        <begin position="2"/>
        <end position="313"/>
    </location>
</feature>
<keyword evidence="2 7" id="KW-0808">Transferase</keyword>
<evidence type="ECO:0000256" key="1">
    <source>
        <dbReference type="ARBA" id="ARBA00010688"/>
    </source>
</evidence>
<evidence type="ECO:0000259" key="6">
    <source>
        <dbReference type="Pfam" id="PF00294"/>
    </source>
</evidence>
<evidence type="ECO:0000256" key="4">
    <source>
        <dbReference type="ARBA" id="ARBA00022777"/>
    </source>
</evidence>
<dbReference type="eggNOG" id="COG0524">
    <property type="taxonomic scope" value="Bacteria"/>
</dbReference>
<evidence type="ECO:0000313" key="8">
    <source>
        <dbReference type="Proteomes" id="UP000000503"/>
    </source>
</evidence>
<dbReference type="Pfam" id="PF00294">
    <property type="entry name" value="PfkB"/>
    <property type="match status" value="1"/>
</dbReference>
<dbReference type="InterPro" id="IPR029056">
    <property type="entry name" value="Ribokinase-like"/>
</dbReference>
<keyword evidence="5" id="KW-0067">ATP-binding</keyword>
<dbReference type="PROSITE" id="PS00584">
    <property type="entry name" value="PFKB_KINASES_2"/>
    <property type="match status" value="1"/>
</dbReference>
<evidence type="ECO:0000256" key="2">
    <source>
        <dbReference type="ARBA" id="ARBA00022679"/>
    </source>
</evidence>
<dbReference type="PANTHER" id="PTHR43085">
    <property type="entry name" value="HEXOKINASE FAMILY MEMBER"/>
    <property type="match status" value="1"/>
</dbReference>
<keyword evidence="3" id="KW-0547">Nucleotide-binding</keyword>
<dbReference type="CDD" id="cd01167">
    <property type="entry name" value="bac_FRK"/>
    <property type="match status" value="1"/>
</dbReference>
<evidence type="ECO:0000256" key="3">
    <source>
        <dbReference type="ARBA" id="ARBA00022741"/>
    </source>
</evidence>
<evidence type="ECO:0000256" key="5">
    <source>
        <dbReference type="ARBA" id="ARBA00022840"/>
    </source>
</evidence>
<gene>
    <name evidence="7" type="ordered locus">Spica_2257</name>
</gene>
<dbReference type="Gene3D" id="3.40.1190.20">
    <property type="match status" value="1"/>
</dbReference>
<dbReference type="GO" id="GO:0008865">
    <property type="term" value="F:fructokinase activity"/>
    <property type="evidence" value="ECO:0007669"/>
    <property type="project" value="UniProtKB-EC"/>
</dbReference>